<gene>
    <name evidence="1" type="ORF">RF11_14904</name>
</gene>
<keyword evidence="2" id="KW-1185">Reference proteome</keyword>
<sequence length="115" mass="12721">MIESTHSMMRCSAESVPMVMSVRQKSLSILPTMPTMDRCSHCCCCCLVILPEVTKADRWSGHSFLKMSAPVKLPSPPITTSLVIPTLTIFRQAFLRPSSVIKSEHLAVPRIVPPI</sequence>
<proteinExistence type="predicted"/>
<protein>
    <submittedName>
        <fullName evidence="1">Uncharacterized protein</fullName>
    </submittedName>
</protein>
<accession>A0A0C2J9Z6</accession>
<reference evidence="1 2" key="1">
    <citation type="journal article" date="2014" name="Genome Biol. Evol.">
        <title>The genome of the myxosporean Thelohanellus kitauei shows adaptations to nutrient acquisition within its fish host.</title>
        <authorList>
            <person name="Yang Y."/>
            <person name="Xiong J."/>
            <person name="Zhou Z."/>
            <person name="Huo F."/>
            <person name="Miao W."/>
            <person name="Ran C."/>
            <person name="Liu Y."/>
            <person name="Zhang J."/>
            <person name="Feng J."/>
            <person name="Wang M."/>
            <person name="Wang M."/>
            <person name="Wang L."/>
            <person name="Yao B."/>
        </authorList>
    </citation>
    <scope>NUCLEOTIDE SEQUENCE [LARGE SCALE GENOMIC DNA]</scope>
    <source>
        <strain evidence="1">Wuqing</strain>
    </source>
</reference>
<organism evidence="1 2">
    <name type="scientific">Thelohanellus kitauei</name>
    <name type="common">Myxosporean</name>
    <dbReference type="NCBI Taxonomy" id="669202"/>
    <lineage>
        <taxon>Eukaryota</taxon>
        <taxon>Metazoa</taxon>
        <taxon>Cnidaria</taxon>
        <taxon>Myxozoa</taxon>
        <taxon>Myxosporea</taxon>
        <taxon>Bivalvulida</taxon>
        <taxon>Platysporina</taxon>
        <taxon>Myxobolidae</taxon>
        <taxon>Thelohanellus</taxon>
    </lineage>
</organism>
<comment type="caution">
    <text evidence="1">The sequence shown here is derived from an EMBL/GenBank/DDBJ whole genome shotgun (WGS) entry which is preliminary data.</text>
</comment>
<dbReference type="AlphaFoldDB" id="A0A0C2J9Z6"/>
<name>A0A0C2J9Z6_THEKT</name>
<dbReference type="EMBL" id="JWZT01003648">
    <property type="protein sequence ID" value="KII65963.1"/>
    <property type="molecule type" value="Genomic_DNA"/>
</dbReference>
<evidence type="ECO:0000313" key="2">
    <source>
        <dbReference type="Proteomes" id="UP000031668"/>
    </source>
</evidence>
<dbReference type="OrthoDB" id="10055828at2759"/>
<dbReference type="Proteomes" id="UP000031668">
    <property type="component" value="Unassembled WGS sequence"/>
</dbReference>
<evidence type="ECO:0000313" key="1">
    <source>
        <dbReference type="EMBL" id="KII65963.1"/>
    </source>
</evidence>